<name>A0A915DQC1_9BILA</name>
<accession>A0A915DQC1</accession>
<protein>
    <submittedName>
        <fullName evidence="2">Uncharacterized protein</fullName>
    </submittedName>
</protein>
<dbReference type="AlphaFoldDB" id="A0A915DQC1"/>
<organism evidence="1 2">
    <name type="scientific">Ditylenchus dipsaci</name>
    <dbReference type="NCBI Taxonomy" id="166011"/>
    <lineage>
        <taxon>Eukaryota</taxon>
        <taxon>Metazoa</taxon>
        <taxon>Ecdysozoa</taxon>
        <taxon>Nematoda</taxon>
        <taxon>Chromadorea</taxon>
        <taxon>Rhabditida</taxon>
        <taxon>Tylenchina</taxon>
        <taxon>Tylenchomorpha</taxon>
        <taxon>Sphaerularioidea</taxon>
        <taxon>Anguinidae</taxon>
        <taxon>Anguininae</taxon>
        <taxon>Ditylenchus</taxon>
    </lineage>
</organism>
<sequence>MAYIVSLQAVQPFSYLAYGFGSSLSSRLISWRKVSEMVKRGFSPSQVSQLDIIQSNSQSGVPATSIHFNARSLVPAPSLSAVPSN</sequence>
<proteinExistence type="predicted"/>
<reference evidence="2" key="1">
    <citation type="submission" date="2022-11" db="UniProtKB">
        <authorList>
            <consortium name="WormBaseParasite"/>
        </authorList>
    </citation>
    <scope>IDENTIFICATION</scope>
</reference>
<dbReference type="WBParaSite" id="jg22008">
    <property type="protein sequence ID" value="jg22008"/>
    <property type="gene ID" value="jg22008"/>
</dbReference>
<evidence type="ECO:0000313" key="1">
    <source>
        <dbReference type="Proteomes" id="UP000887574"/>
    </source>
</evidence>
<keyword evidence="1" id="KW-1185">Reference proteome</keyword>
<dbReference type="Proteomes" id="UP000887574">
    <property type="component" value="Unplaced"/>
</dbReference>
<evidence type="ECO:0000313" key="2">
    <source>
        <dbReference type="WBParaSite" id="jg22008"/>
    </source>
</evidence>